<name>A0A3Q8XMG3_9HYPH</name>
<organism evidence="2 3">
    <name type="scientific">Georhizobium profundi</name>
    <dbReference type="NCBI Taxonomy" id="2341112"/>
    <lineage>
        <taxon>Bacteria</taxon>
        <taxon>Pseudomonadati</taxon>
        <taxon>Pseudomonadota</taxon>
        <taxon>Alphaproteobacteria</taxon>
        <taxon>Hyphomicrobiales</taxon>
        <taxon>Rhizobiaceae</taxon>
        <taxon>Georhizobium</taxon>
    </lineage>
</organism>
<dbReference type="KEGG" id="abaw:D5400_06695"/>
<accession>A0A3Q8XMG3</accession>
<evidence type="ECO:0000313" key="3">
    <source>
        <dbReference type="Proteomes" id="UP000268192"/>
    </source>
</evidence>
<gene>
    <name evidence="2" type="ORF">D5400_06695</name>
</gene>
<reference evidence="2 3" key="1">
    <citation type="submission" date="2018-09" db="EMBL/GenBank/DDBJ databases">
        <title>Marinorhizobium profundi gen. nov., sp. nov., isolated from a deep-sea sediment sample from the New Britain Trench and proposal of Marinorhizobiaceae fam. nov. in the order Rhizobiales of the class Alphaproteobacteria.</title>
        <authorList>
            <person name="Cao J."/>
        </authorList>
    </citation>
    <scope>NUCLEOTIDE SEQUENCE [LARGE SCALE GENOMIC DNA]</scope>
    <source>
        <strain evidence="2 3">WS11</strain>
    </source>
</reference>
<dbReference type="EMBL" id="CP032509">
    <property type="protein sequence ID" value="AZN71005.1"/>
    <property type="molecule type" value="Genomic_DNA"/>
</dbReference>
<evidence type="ECO:0008006" key="4">
    <source>
        <dbReference type="Google" id="ProtNLM"/>
    </source>
</evidence>
<evidence type="ECO:0000256" key="1">
    <source>
        <dbReference type="SAM" id="MobiDB-lite"/>
    </source>
</evidence>
<proteinExistence type="predicted"/>
<dbReference type="Proteomes" id="UP000268192">
    <property type="component" value="Chromosome"/>
</dbReference>
<feature type="region of interest" description="Disordered" evidence="1">
    <location>
        <begin position="82"/>
        <end position="110"/>
    </location>
</feature>
<feature type="region of interest" description="Disordered" evidence="1">
    <location>
        <begin position="186"/>
        <end position="207"/>
    </location>
</feature>
<evidence type="ECO:0000313" key="2">
    <source>
        <dbReference type="EMBL" id="AZN71005.1"/>
    </source>
</evidence>
<dbReference type="AlphaFoldDB" id="A0A3Q8XMG3"/>
<keyword evidence="3" id="KW-1185">Reference proteome</keyword>
<protein>
    <recommendedName>
        <fullName evidence="4">DUF3618 domain-containing protein</fullName>
    </recommendedName>
</protein>
<feature type="compositionally biased region" description="Polar residues" evidence="1">
    <location>
        <begin position="96"/>
        <end position="109"/>
    </location>
</feature>
<sequence>MSDIRRSSAELAQEVELKRTELSLRLDALRDQFSVRKIVDEAAKRTGLGDDTLPETLSRQPLALAAVGAGIGWLIYKASAGPAESSSRSRPKRIQPMNNPRNLPVTSKRSSWRDSAIGRTFDNDPLIIGLGAVLAGIAIGAALPSTRREDELLGELHDDAVEGVKKRARKARHDAADAVKDTLRTARESMQDEGLAPASAQGGPTVAEKVETVAKRTGAAIERKAGLR</sequence>